<sequence length="641" mass="65701">MPTFEMQGPDGKTYEVEAPDMRAAASAFGAMSGPSVGDLSVRNVATAAARGVPVLGGLVDNAIAGGQALFGNGSYGENLKAEQDRNAAFDRDHPWVSGAAQLAGGVAGTIPMVMAAPAAFGAGAGSLAARAGISLLSGAGIGGADSAVRSGGDLAETAKGAGIGGFAGGVAPLAGRYAGEAANAAMDYLGRPTNAITGISQKAADYAADTLGTPIKQQAVGAKLQALGPDGMLADASPEWMAVARGAAARPGQRDLIVNALLNRDAGKNARLGANLDASLGRPVVPSQIGAQIEEGQKALGPAYGEAFRDAVAVDTQHIADRLDGVASILRGPAQKAVNQVRGMLNVPGTDALDPHPGALFQTRQAIDGLIASEANPKVIQQLEIARQEVDGALAQAVPGIKDIDAQFAELARQREALQRGSQVLDSGKTAVRPQELATEFPAGALPQGTQVGPSAVPFRMQQGTRAEIDRLVGQAANDPAKLQQVVRQEGDWNREKLRTVFGQQPADDALSAIDRETAFYRTKNRVENGSDTGMTNGFRQFLDAAATPNTIPVESTATGLLLRGAQKAFGAATQAAADKRAERFAGELGRLAVAQGGERDALVQALLDMVSRQQGRLPATKGTEMVVNALLRSGGLQVAQ</sequence>
<proteinExistence type="predicted"/>
<name>A0A839ZB61_9HYPH</name>
<keyword evidence="2" id="KW-1185">Reference proteome</keyword>
<organism evidence="1 2">
    <name type="scientific">Ancylobacter tetraedralis</name>
    <dbReference type="NCBI Taxonomy" id="217068"/>
    <lineage>
        <taxon>Bacteria</taxon>
        <taxon>Pseudomonadati</taxon>
        <taxon>Pseudomonadota</taxon>
        <taxon>Alphaproteobacteria</taxon>
        <taxon>Hyphomicrobiales</taxon>
        <taxon>Xanthobacteraceae</taxon>
        <taxon>Ancylobacter</taxon>
    </lineage>
</organism>
<dbReference type="RefSeq" id="WP_183190165.1">
    <property type="nucleotide sequence ID" value="NZ_JACICD010000004.1"/>
</dbReference>
<gene>
    <name evidence="1" type="ORF">FHS55_002629</name>
</gene>
<dbReference type="EMBL" id="JACICD010000004">
    <property type="protein sequence ID" value="MBB3772020.1"/>
    <property type="molecule type" value="Genomic_DNA"/>
</dbReference>
<evidence type="ECO:0000313" key="1">
    <source>
        <dbReference type="EMBL" id="MBB3772020.1"/>
    </source>
</evidence>
<comment type="caution">
    <text evidence="1">The sequence shown here is derived from an EMBL/GenBank/DDBJ whole genome shotgun (WGS) entry which is preliminary data.</text>
</comment>
<evidence type="ECO:0000313" key="2">
    <source>
        <dbReference type="Proteomes" id="UP000533469"/>
    </source>
</evidence>
<protein>
    <submittedName>
        <fullName evidence="1">Uncharacterized protein</fullName>
    </submittedName>
</protein>
<reference evidence="1 2" key="1">
    <citation type="submission" date="2020-08" db="EMBL/GenBank/DDBJ databases">
        <title>Genomic Encyclopedia of Type Strains, Phase IV (KMG-IV): sequencing the most valuable type-strain genomes for metagenomic binning, comparative biology and taxonomic classification.</title>
        <authorList>
            <person name="Goeker M."/>
        </authorList>
    </citation>
    <scope>NUCLEOTIDE SEQUENCE [LARGE SCALE GENOMIC DNA]</scope>
    <source>
        <strain evidence="1 2">DSM 5895</strain>
    </source>
</reference>
<dbReference type="Proteomes" id="UP000533469">
    <property type="component" value="Unassembled WGS sequence"/>
</dbReference>
<dbReference type="AlphaFoldDB" id="A0A839ZB61"/>
<accession>A0A839ZB61</accession>